<reference evidence="1" key="1">
    <citation type="submission" date="2022-07" db="EMBL/GenBank/DDBJ databases">
        <title>Complete genome sequence of Salinispirillum sp. LH10-3-1 capable of multiple carbohydrate inversion isolated from a soda lake.</title>
        <authorList>
            <person name="Liu J."/>
            <person name="Zhai Y."/>
            <person name="Zhang H."/>
            <person name="Yang H."/>
            <person name="Qu J."/>
            <person name="Li J."/>
        </authorList>
    </citation>
    <scope>NUCLEOTIDE SEQUENCE</scope>
    <source>
        <strain evidence="1">LH 10-3-1</strain>
    </source>
</reference>
<dbReference type="PANTHER" id="PTHR37463">
    <property type="entry name" value="GSL3115 PROTEIN"/>
    <property type="match status" value="1"/>
</dbReference>
<dbReference type="EMBL" id="CP101717">
    <property type="protein sequence ID" value="WLD58173.1"/>
    <property type="molecule type" value="Genomic_DNA"/>
</dbReference>
<evidence type="ECO:0000313" key="1">
    <source>
        <dbReference type="EMBL" id="WLD58173.1"/>
    </source>
</evidence>
<dbReference type="RefSeq" id="WP_304995460.1">
    <property type="nucleotide sequence ID" value="NZ_CP101717.1"/>
</dbReference>
<protein>
    <submittedName>
        <fullName evidence="1">DUF2256 domain-containing protein</fullName>
    </submittedName>
</protein>
<organism evidence="1">
    <name type="scientific">Salinispirillum sp. LH 10-3-1</name>
    <dbReference type="NCBI Taxonomy" id="2952525"/>
    <lineage>
        <taxon>Bacteria</taxon>
        <taxon>Pseudomonadati</taxon>
        <taxon>Pseudomonadota</taxon>
        <taxon>Gammaproteobacteria</taxon>
        <taxon>Oceanospirillales</taxon>
        <taxon>Saccharospirillaceae</taxon>
        <taxon>Salinispirillum</taxon>
    </lineage>
</organism>
<name>A0AB38YFL6_9GAMM</name>
<gene>
    <name evidence="1" type="ORF">NFC81_15885</name>
</gene>
<dbReference type="InterPro" id="IPR017136">
    <property type="entry name" value="UCP037205"/>
</dbReference>
<sequence length="65" mass="7896">MYRLCSKIRRSPVRKKADLPTKECPVCLRPFTWRKKWAKDWINVRYCSERCRRTKAQKPTEMPPA</sequence>
<proteinExistence type="predicted"/>
<dbReference type="AlphaFoldDB" id="A0AB38YFL6"/>
<dbReference type="Pfam" id="PF10013">
    <property type="entry name" value="DUF2256"/>
    <property type="match status" value="1"/>
</dbReference>
<dbReference type="PANTHER" id="PTHR37463:SF1">
    <property type="entry name" value="DUF2256 DOMAIN-CONTAINING PROTEIN"/>
    <property type="match status" value="1"/>
</dbReference>
<accession>A0AB38YFL6</accession>